<reference evidence="1" key="2">
    <citation type="submission" date="2015-07" db="EMBL/GenBank/DDBJ databases">
        <authorList>
            <person name="Noorani M."/>
        </authorList>
    </citation>
    <scope>NUCLEOTIDE SEQUENCE</scope>
    <source>
        <strain evidence="1">Yugu1</strain>
    </source>
</reference>
<dbReference type="AlphaFoldDB" id="A0A368PS92"/>
<protein>
    <submittedName>
        <fullName evidence="1">Uncharacterized protein</fullName>
    </submittedName>
</protein>
<proteinExistence type="predicted"/>
<sequence>MVQEELYFLGGKLELTGYATHSQDRVRKRRPLSCDSQFFFVY</sequence>
<accession>A0A368PS92</accession>
<reference evidence="1" key="1">
    <citation type="journal article" date="2012" name="Nat. Biotechnol.">
        <title>Reference genome sequence of the model plant Setaria.</title>
        <authorList>
            <person name="Bennetzen J.L."/>
            <person name="Schmutz J."/>
            <person name="Wang H."/>
            <person name="Percifield R."/>
            <person name="Hawkins J."/>
            <person name="Pontaroli A.C."/>
            <person name="Estep M."/>
            <person name="Feng L."/>
            <person name="Vaughn J.N."/>
            <person name="Grimwood J."/>
            <person name="Jenkins J."/>
            <person name="Barry K."/>
            <person name="Lindquist E."/>
            <person name="Hellsten U."/>
            <person name="Deshpande S."/>
            <person name="Wang X."/>
            <person name="Wu X."/>
            <person name="Mitros T."/>
            <person name="Triplett J."/>
            <person name="Yang X."/>
            <person name="Ye C.Y."/>
            <person name="Mauro-Herrera M."/>
            <person name="Wang L."/>
            <person name="Li P."/>
            <person name="Sharma M."/>
            <person name="Sharma R."/>
            <person name="Ronald P.C."/>
            <person name="Panaud O."/>
            <person name="Kellogg E.A."/>
            <person name="Brutnell T.P."/>
            <person name="Doust A.N."/>
            <person name="Tuskan G.A."/>
            <person name="Rokhsar D."/>
            <person name="Devos K.M."/>
        </authorList>
    </citation>
    <scope>NUCLEOTIDE SEQUENCE [LARGE SCALE GENOMIC DNA]</scope>
    <source>
        <strain evidence="1">Yugu1</strain>
    </source>
</reference>
<organism evidence="1">
    <name type="scientific">Setaria italica</name>
    <name type="common">Foxtail millet</name>
    <name type="synonym">Panicum italicum</name>
    <dbReference type="NCBI Taxonomy" id="4555"/>
    <lineage>
        <taxon>Eukaryota</taxon>
        <taxon>Viridiplantae</taxon>
        <taxon>Streptophyta</taxon>
        <taxon>Embryophyta</taxon>
        <taxon>Tracheophyta</taxon>
        <taxon>Spermatophyta</taxon>
        <taxon>Magnoliopsida</taxon>
        <taxon>Liliopsida</taxon>
        <taxon>Poales</taxon>
        <taxon>Poaceae</taxon>
        <taxon>PACMAD clade</taxon>
        <taxon>Panicoideae</taxon>
        <taxon>Panicodae</taxon>
        <taxon>Paniceae</taxon>
        <taxon>Cenchrinae</taxon>
        <taxon>Setaria</taxon>
    </lineage>
</organism>
<evidence type="ECO:0000313" key="1">
    <source>
        <dbReference type="EMBL" id="RCV08493.1"/>
    </source>
</evidence>
<name>A0A368PS92_SETIT</name>
<gene>
    <name evidence="1" type="ORF">SETIT_1G330900v2</name>
</gene>
<dbReference type="EMBL" id="CM003528">
    <property type="protein sequence ID" value="RCV08493.1"/>
    <property type="molecule type" value="Genomic_DNA"/>
</dbReference>